<protein>
    <submittedName>
        <fullName evidence="4">DUF4401 domain-containing protein</fullName>
    </submittedName>
</protein>
<keyword evidence="1" id="KW-1133">Transmembrane helix</keyword>
<name>A0A7T8IQE1_9GAMM</name>
<proteinExistence type="predicted"/>
<reference evidence="4" key="1">
    <citation type="submission" date="2018-09" db="EMBL/GenBank/DDBJ databases">
        <title>Genome sequencing and analysis.</title>
        <authorList>
            <person name="Huang Y.-T."/>
        </authorList>
    </citation>
    <scope>NUCLEOTIDE SEQUENCE</scope>
    <source>
        <strain evidence="4">HIDE</strain>
    </source>
</reference>
<feature type="transmembrane region" description="Helical" evidence="1">
    <location>
        <begin position="258"/>
        <end position="276"/>
    </location>
</feature>
<feature type="transmembrane region" description="Helical" evidence="1">
    <location>
        <begin position="521"/>
        <end position="551"/>
    </location>
</feature>
<evidence type="ECO:0000256" key="1">
    <source>
        <dbReference type="SAM" id="Phobius"/>
    </source>
</evidence>
<dbReference type="AlphaFoldDB" id="A0A7T8IQE1"/>
<dbReference type="InterPro" id="IPR018677">
    <property type="entry name" value="DUF2157"/>
</dbReference>
<feature type="transmembrane region" description="Helical" evidence="1">
    <location>
        <begin position="114"/>
        <end position="136"/>
    </location>
</feature>
<dbReference type="RefSeq" id="WP_107110628.1">
    <property type="nucleotide sequence ID" value="NZ_CP032664.1"/>
</dbReference>
<organism evidence="4">
    <name type="scientific">Shewanella algae</name>
    <dbReference type="NCBI Taxonomy" id="38313"/>
    <lineage>
        <taxon>Bacteria</taxon>
        <taxon>Pseudomonadati</taxon>
        <taxon>Pseudomonadota</taxon>
        <taxon>Gammaproteobacteria</taxon>
        <taxon>Alteromonadales</taxon>
        <taxon>Shewanellaceae</taxon>
        <taxon>Shewanella</taxon>
    </lineage>
</organism>
<feature type="transmembrane region" description="Helical" evidence="1">
    <location>
        <begin position="166"/>
        <end position="189"/>
    </location>
</feature>
<dbReference type="Pfam" id="PF14351">
    <property type="entry name" value="DUF4401"/>
    <property type="match status" value="1"/>
</dbReference>
<evidence type="ECO:0000313" key="4">
    <source>
        <dbReference type="EMBL" id="QQO84216.1"/>
    </source>
</evidence>
<feature type="domain" description="DUF4401" evidence="3">
    <location>
        <begin position="402"/>
        <end position="720"/>
    </location>
</feature>
<feature type="transmembrane region" description="Helical" evidence="1">
    <location>
        <begin position="492"/>
        <end position="509"/>
    </location>
</feature>
<dbReference type="InterPro" id="IPR025513">
    <property type="entry name" value="DUF4401"/>
</dbReference>
<feature type="transmembrane region" description="Helical" evidence="1">
    <location>
        <begin position="563"/>
        <end position="585"/>
    </location>
</feature>
<feature type="transmembrane region" description="Helical" evidence="1">
    <location>
        <begin position="283"/>
        <end position="302"/>
    </location>
</feature>
<feature type="transmembrane region" description="Helical" evidence="1">
    <location>
        <begin position="698"/>
        <end position="719"/>
    </location>
</feature>
<feature type="domain" description="DUF2157" evidence="2">
    <location>
        <begin position="18"/>
        <end position="162"/>
    </location>
</feature>
<feature type="transmembrane region" description="Helical" evidence="1">
    <location>
        <begin position="51"/>
        <end position="70"/>
    </location>
</feature>
<feature type="transmembrane region" description="Helical" evidence="1">
    <location>
        <begin position="201"/>
        <end position="221"/>
    </location>
</feature>
<keyword evidence="1" id="KW-0812">Transmembrane</keyword>
<dbReference type="EMBL" id="CP032664">
    <property type="protein sequence ID" value="QQO84216.1"/>
    <property type="molecule type" value="Genomic_DNA"/>
</dbReference>
<accession>A0A7T8IQE1</accession>
<evidence type="ECO:0000259" key="3">
    <source>
        <dbReference type="Pfam" id="PF14351"/>
    </source>
</evidence>
<sequence>MDALQQHRAQAKQQLYLWHSQHLVSWAAWRNALGLLPSPGAKQSLSFFNPLLLGSAALCFASALICFFAYNWAALPRMGKLALLETGLLGCLLLAFALSRWLKPPLADKAQGALPWLLFVACVFIGVFLAFIGQSYQQGADNWQLFAVWALLILPWVVFLKLEAGYLLIILLLNLALCLLLQITSLPFADLFSLLGDDRLAIPWSLFALNWLLHQCLLRFALTDKHGIPLSEVTSGLLGWGFLLLASCWTLFDSLSKEQFIAVVLYGVVAAALIRGYHTRRKLYGMALGLFGTAALFDLWLLRLLSEVLDGDAVVLLFALMTLCVLLSASVVALLLKRLQADYLATAPEQQAKQHQDATADTEPREDEQIVPNAGSLFWQRLQQAGIVSGDVTQETPELQSPWYLKAMLILFGWLAGICLLGFIGTSLALLLDDIQPGLLLSLALAASAVAFGLSRGQSGLFISQFALSFAVAALVLYGIAFDELLFEVASWRWWLMLALAASLHWYLLPPYLTRSSCALLALLALIALLQTLALLPLVTPALLLGFVLLWRHEADWGKTPLRWRSLAMALTLALLFCQTPQLVWLEGVWELKDPGVSLAMLQGAQWLLEALLLWQLWCLFGNQMNAIRHQLDGRSQMLLLLGLLSALVWFWWIPGLIAGALVAVFGFVLAERLLLCLGVLAMPVYCGYYYYSLQQTLLEKSLLLMLLGVSLLLLWFALKPLSDRPEWLAAQNGGEQS</sequence>
<feature type="transmembrane region" description="Helical" evidence="1">
    <location>
        <begin position="409"/>
        <end position="432"/>
    </location>
</feature>
<feature type="transmembrane region" description="Helical" evidence="1">
    <location>
        <begin position="674"/>
        <end position="692"/>
    </location>
</feature>
<feature type="transmembrane region" description="Helical" evidence="1">
    <location>
        <begin position="142"/>
        <end position="159"/>
    </location>
</feature>
<feature type="transmembrane region" description="Helical" evidence="1">
    <location>
        <begin position="82"/>
        <end position="102"/>
    </location>
</feature>
<evidence type="ECO:0000259" key="2">
    <source>
        <dbReference type="Pfam" id="PF09925"/>
    </source>
</evidence>
<feature type="transmembrane region" description="Helical" evidence="1">
    <location>
        <begin position="233"/>
        <end position="252"/>
    </location>
</feature>
<feature type="transmembrane region" description="Helical" evidence="1">
    <location>
        <begin position="461"/>
        <end position="480"/>
    </location>
</feature>
<gene>
    <name evidence="4" type="ORF">D7032_13735</name>
</gene>
<feature type="transmembrane region" description="Helical" evidence="1">
    <location>
        <begin position="638"/>
        <end position="667"/>
    </location>
</feature>
<dbReference type="Pfam" id="PF09925">
    <property type="entry name" value="DUF2157"/>
    <property type="match status" value="1"/>
</dbReference>
<keyword evidence="1" id="KW-0472">Membrane</keyword>
<feature type="transmembrane region" description="Helical" evidence="1">
    <location>
        <begin position="314"/>
        <end position="336"/>
    </location>
</feature>